<evidence type="ECO:0000313" key="2">
    <source>
        <dbReference type="Proteomes" id="UP000230407"/>
    </source>
</evidence>
<organism evidence="1 2">
    <name type="scientific">Streptomyces carminius</name>
    <dbReference type="NCBI Taxonomy" id="2665496"/>
    <lineage>
        <taxon>Bacteria</taxon>
        <taxon>Bacillati</taxon>
        <taxon>Actinomycetota</taxon>
        <taxon>Actinomycetes</taxon>
        <taxon>Kitasatosporales</taxon>
        <taxon>Streptomycetaceae</taxon>
        <taxon>Streptomyces</taxon>
    </lineage>
</organism>
<dbReference type="AlphaFoldDB" id="A0A2M8M5P1"/>
<evidence type="ECO:0000313" key="1">
    <source>
        <dbReference type="EMBL" id="PJE99531.1"/>
    </source>
</evidence>
<dbReference type="RefSeq" id="WP_100200573.1">
    <property type="nucleotide sequence ID" value="NZ_PGGW01000011.1"/>
</dbReference>
<dbReference type="SUPFAM" id="SSF52540">
    <property type="entry name" value="P-loop containing nucleoside triphosphate hydrolases"/>
    <property type="match status" value="1"/>
</dbReference>
<dbReference type="Proteomes" id="UP000230407">
    <property type="component" value="Unassembled WGS sequence"/>
</dbReference>
<name>A0A2M8M5P1_9ACTN</name>
<keyword evidence="2" id="KW-1185">Reference proteome</keyword>
<proteinExistence type="predicted"/>
<comment type="caution">
    <text evidence="1">The sequence shown here is derived from an EMBL/GenBank/DDBJ whole genome shotgun (WGS) entry which is preliminary data.</text>
</comment>
<gene>
    <name evidence="1" type="ORF">CUT44_03160</name>
</gene>
<sequence length="383" mass="42845">MTAIPVTVVGPKESGKTVYLASLFRRLAMQRDDVGFFVQVSPEQAKKLNNIYQEIVAPDTWPEATLLAHTPEWEFACSVRTGQGRVFSPFTVSYLDFAGEHLTGSGETETGKHVWERIRKSEFLLVLLDGVKVLRCFDGDYRLVDELVPVFNALQSNNAVVHFVVTKWDLLEAAGHTVGTVLDRLQEHDDFRACFEDRLRRAGEAGALRLIPVSSLGAGFAVPGPDGETMIKKGRFPRPQNVEVPMMAVLVDLFDKTLKDMERAQPGRPDDDALRRRTSQLDRLRTFRKRIPAVRAFLQARAATSPAARVVRDTMLDALVDYVDRQVSEYDRKIEHDVARLRGRVTQARTEKEALIGLVRSFRATLADFEVAHPGSSVLGKAS</sequence>
<dbReference type="InterPro" id="IPR027417">
    <property type="entry name" value="P-loop_NTPase"/>
</dbReference>
<protein>
    <submittedName>
        <fullName evidence="1">Uncharacterized protein</fullName>
    </submittedName>
</protein>
<accession>A0A2M8M5P1</accession>
<dbReference type="EMBL" id="PGGW01000011">
    <property type="protein sequence ID" value="PJE99531.1"/>
    <property type="molecule type" value="Genomic_DNA"/>
</dbReference>
<reference evidence="1 2" key="1">
    <citation type="submission" date="2017-11" db="EMBL/GenBank/DDBJ databases">
        <title>Streptomyces carmine sp. nov., a novel actinomycete isolated from Sophora alopecuroides in Xinjiang, China.</title>
        <authorList>
            <person name="Wang Y."/>
            <person name="Luo X."/>
            <person name="Wan C."/>
            <person name="Zhang L."/>
        </authorList>
    </citation>
    <scope>NUCLEOTIDE SEQUENCE [LARGE SCALE GENOMIC DNA]</scope>
    <source>
        <strain evidence="1 2">TRM SA0054</strain>
    </source>
</reference>